<protein>
    <submittedName>
        <fullName evidence="3">Arylsulfatase</fullName>
    </submittedName>
</protein>
<dbReference type="EMBL" id="VRUR01000002">
    <property type="protein sequence ID" value="TXN34978.1"/>
    <property type="molecule type" value="Genomic_DNA"/>
</dbReference>
<feature type="domain" description="Sulfatase N-terminal" evidence="2">
    <location>
        <begin position="35"/>
        <end position="461"/>
    </location>
</feature>
<dbReference type="InterPro" id="IPR017850">
    <property type="entry name" value="Alkaline_phosphatase_core_sf"/>
</dbReference>
<organism evidence="3 4">
    <name type="scientific">Flagellimonas hymeniacidonis</name>
    <dbReference type="NCBI Taxonomy" id="2603628"/>
    <lineage>
        <taxon>Bacteria</taxon>
        <taxon>Pseudomonadati</taxon>
        <taxon>Bacteroidota</taxon>
        <taxon>Flavobacteriia</taxon>
        <taxon>Flavobacteriales</taxon>
        <taxon>Flavobacteriaceae</taxon>
        <taxon>Flagellimonas</taxon>
    </lineage>
</organism>
<name>A0A5C8V2K2_9FLAO</name>
<evidence type="ECO:0000259" key="2">
    <source>
        <dbReference type="Pfam" id="PF00884"/>
    </source>
</evidence>
<dbReference type="InterPro" id="IPR050738">
    <property type="entry name" value="Sulfatase"/>
</dbReference>
<dbReference type="PANTHER" id="PTHR42693">
    <property type="entry name" value="ARYLSULFATASE FAMILY MEMBER"/>
    <property type="match status" value="1"/>
</dbReference>
<dbReference type="GO" id="GO:0004065">
    <property type="term" value="F:arylsulfatase activity"/>
    <property type="evidence" value="ECO:0007669"/>
    <property type="project" value="TreeGrafter"/>
</dbReference>
<dbReference type="RefSeq" id="WP_147743712.1">
    <property type="nucleotide sequence ID" value="NZ_VRUR01000002.1"/>
</dbReference>
<dbReference type="SUPFAM" id="SSF53649">
    <property type="entry name" value="Alkaline phosphatase-like"/>
    <property type="match status" value="1"/>
</dbReference>
<dbReference type="Gene3D" id="3.40.720.10">
    <property type="entry name" value="Alkaline Phosphatase, subunit A"/>
    <property type="match status" value="1"/>
</dbReference>
<dbReference type="InterPro" id="IPR000917">
    <property type="entry name" value="Sulfatase_N"/>
</dbReference>
<dbReference type="CDD" id="cd16025">
    <property type="entry name" value="PAS_like"/>
    <property type="match status" value="1"/>
</dbReference>
<sequence>MKKLLTLSVMVILLLAFGKKSKHTETPQTLAQSQPNILLLIGDDIGFGDLGAYGSEIKTPNMDLMAERGVRFTNFRASPVCSVTRSMLLTGCNNIEVGLGAFDYSVYPPTRGKPGYESYLTKNAVAISELLNDAGYEVYKSGKWHLGGEEEIGGGTPLEWGFTKEFGILSGGSNHWNDLAMTPDFKDPNGLNVKRKEHWTLNGEHYDRPEGVYSGEIYTNQMIDFIRDGKSKNKPWFAYMAFTTAHFPIQAPPELVDKYYEDYLNLGFEGLKQQRYESLKKHGLISKSANEAPSNPLTHKWEELSEDERKIQARVMATYAAMIEDQDRRTGQIIDYLRESGQLDNTLIIYLTDNGPEGFEATHPKTGNPEMAKWIESQFDQSFEAIGTANSIHTIGVSWANAATGGLQWWKWFIGEGGVRVPMMIVPPGGFTEGYERAGEISSATASVKDIPMTIMDYAGIEHPKTEYKGRKIVAPSGVSIKPFLEKKSNQVRTEKDWYAFELFGNCYVVQGDYKAIKVRTGMFGDGEWHLYNIVEDPSETVPLERDQPERLENMKTLYNSYAEANNIMEVDSEWNPFKGASQ</sequence>
<evidence type="ECO:0000256" key="1">
    <source>
        <dbReference type="ARBA" id="ARBA00008779"/>
    </source>
</evidence>
<dbReference type="Proteomes" id="UP000321456">
    <property type="component" value="Unassembled WGS sequence"/>
</dbReference>
<dbReference type="Gene3D" id="3.30.1120.10">
    <property type="match status" value="1"/>
</dbReference>
<accession>A0A5C8V2K2</accession>
<comment type="similarity">
    <text evidence="1">Belongs to the sulfatase family.</text>
</comment>
<dbReference type="PANTHER" id="PTHR42693:SF33">
    <property type="entry name" value="ARYLSULFATASE"/>
    <property type="match status" value="1"/>
</dbReference>
<dbReference type="Pfam" id="PF00884">
    <property type="entry name" value="Sulfatase"/>
    <property type="match status" value="1"/>
</dbReference>
<gene>
    <name evidence="3" type="ORF">FVB32_10295</name>
</gene>
<evidence type="ECO:0000313" key="4">
    <source>
        <dbReference type="Proteomes" id="UP000321456"/>
    </source>
</evidence>
<reference evidence="3 4" key="1">
    <citation type="submission" date="2019-08" db="EMBL/GenBank/DDBJ databases">
        <title>Professor.</title>
        <authorList>
            <person name="Park J.S."/>
        </authorList>
    </citation>
    <scope>NUCLEOTIDE SEQUENCE [LARGE SCALE GENOMIC DNA]</scope>
    <source>
        <strain evidence="3 4">176CP5-101</strain>
    </source>
</reference>
<comment type="caution">
    <text evidence="3">The sequence shown here is derived from an EMBL/GenBank/DDBJ whole genome shotgun (WGS) entry which is preliminary data.</text>
</comment>
<evidence type="ECO:0000313" key="3">
    <source>
        <dbReference type="EMBL" id="TXN34978.1"/>
    </source>
</evidence>
<proteinExistence type="inferred from homology"/>
<dbReference type="AlphaFoldDB" id="A0A5C8V2K2"/>
<keyword evidence="4" id="KW-1185">Reference proteome</keyword>